<evidence type="ECO:0000256" key="4">
    <source>
        <dbReference type="ARBA" id="ARBA00022553"/>
    </source>
</evidence>
<feature type="compositionally biased region" description="Low complexity" evidence="16">
    <location>
        <begin position="1502"/>
        <end position="1518"/>
    </location>
</feature>
<name>L2GTP5_VAVCU</name>
<dbReference type="Gene3D" id="4.10.860.120">
    <property type="entry name" value="RNA polymerase II, clamp domain"/>
    <property type="match status" value="2"/>
</dbReference>
<dbReference type="PANTHER" id="PTHR19376:SF37">
    <property type="entry name" value="DNA-DIRECTED RNA POLYMERASE II SUBUNIT RPB1"/>
    <property type="match status" value="1"/>
</dbReference>
<protein>
    <recommendedName>
        <fullName evidence="15">DNA-directed RNA polymerase subunit</fullName>
        <ecNumber evidence="15">2.7.7.6</ecNumber>
    </recommendedName>
</protein>
<feature type="compositionally biased region" description="Low complexity" evidence="16">
    <location>
        <begin position="962"/>
        <end position="980"/>
    </location>
</feature>
<proteinExistence type="inferred from homology"/>
<feature type="domain" description="RNA polymerase N-terminal" evidence="17">
    <location>
        <begin position="199"/>
        <end position="500"/>
    </location>
</feature>
<keyword evidence="10" id="KW-0460">Magnesium</keyword>
<comment type="similarity">
    <text evidence="2 15">Belongs to the RNA polymerase beta' chain family.</text>
</comment>
<dbReference type="GO" id="GO:0003899">
    <property type="term" value="F:DNA-directed RNA polymerase activity"/>
    <property type="evidence" value="ECO:0007669"/>
    <property type="project" value="UniProtKB-EC"/>
</dbReference>
<dbReference type="SUPFAM" id="SSF64484">
    <property type="entry name" value="beta and beta-prime subunits of DNA dependent RNA-polymerase"/>
    <property type="match status" value="1"/>
</dbReference>
<dbReference type="NCBIfam" id="NF006336">
    <property type="entry name" value="PRK08566.1"/>
    <property type="match status" value="1"/>
</dbReference>
<evidence type="ECO:0000256" key="15">
    <source>
        <dbReference type="RuleBase" id="RU004279"/>
    </source>
</evidence>
<dbReference type="InterPro" id="IPR007081">
    <property type="entry name" value="RNA_pol_Rpb1_5"/>
</dbReference>
<dbReference type="InterPro" id="IPR007066">
    <property type="entry name" value="RNA_pol_Rpb1_3"/>
</dbReference>
<evidence type="ECO:0000256" key="5">
    <source>
        <dbReference type="ARBA" id="ARBA00022679"/>
    </source>
</evidence>
<dbReference type="InterPro" id="IPR000684">
    <property type="entry name" value="RNA_pol_II_repeat_euk"/>
</dbReference>
<dbReference type="GeneID" id="19879923"/>
<dbReference type="GO" id="GO:0003677">
    <property type="term" value="F:DNA binding"/>
    <property type="evidence" value="ECO:0007669"/>
    <property type="project" value="UniProtKB-KW"/>
</dbReference>
<keyword evidence="12 15" id="KW-0804">Transcription</keyword>
<dbReference type="SMART" id="SM00663">
    <property type="entry name" value="RPOLA_N"/>
    <property type="match status" value="1"/>
</dbReference>
<dbReference type="Pfam" id="PF04990">
    <property type="entry name" value="RNA_pol_Rpb1_7"/>
    <property type="match status" value="1"/>
</dbReference>
<dbReference type="InterPro" id="IPR007080">
    <property type="entry name" value="RNA_pol_Rpb1_1"/>
</dbReference>
<accession>L2GTP5</accession>
<evidence type="ECO:0000256" key="16">
    <source>
        <dbReference type="SAM" id="MobiDB-lite"/>
    </source>
</evidence>
<dbReference type="Pfam" id="PF04997">
    <property type="entry name" value="RNA_pol_Rpb1_1"/>
    <property type="match status" value="1"/>
</dbReference>
<dbReference type="Pfam" id="PF04983">
    <property type="entry name" value="RNA_pol_Rpb1_3"/>
    <property type="match status" value="1"/>
</dbReference>
<dbReference type="InterPro" id="IPR044893">
    <property type="entry name" value="RNA_pol_Rpb1_clamp_domain"/>
</dbReference>
<dbReference type="GO" id="GO:0180034">
    <property type="term" value="P:co-transcriptional lncRNA 3' end processing, cleavage and polyadenylation pathway"/>
    <property type="evidence" value="ECO:0007669"/>
    <property type="project" value="EnsemblFungi"/>
</dbReference>
<dbReference type="HOGENOM" id="CLU_000487_3_0_1"/>
<dbReference type="FunCoup" id="L2GTP5">
    <property type="interactions" value="195"/>
</dbReference>
<dbReference type="InterPro" id="IPR007083">
    <property type="entry name" value="RNA_pol_Rpb1_4"/>
</dbReference>
<dbReference type="GO" id="GO:0019985">
    <property type="term" value="P:translesion synthesis"/>
    <property type="evidence" value="ECO:0007669"/>
    <property type="project" value="EnsemblFungi"/>
</dbReference>
<evidence type="ECO:0000256" key="9">
    <source>
        <dbReference type="ARBA" id="ARBA00022833"/>
    </source>
</evidence>
<dbReference type="GO" id="GO:0005665">
    <property type="term" value="C:RNA polymerase II, core complex"/>
    <property type="evidence" value="ECO:0007669"/>
    <property type="project" value="EnsemblFungi"/>
</dbReference>
<dbReference type="InterPro" id="IPR000722">
    <property type="entry name" value="RNA_pol_asu"/>
</dbReference>
<evidence type="ECO:0000256" key="7">
    <source>
        <dbReference type="ARBA" id="ARBA00022723"/>
    </source>
</evidence>
<keyword evidence="6 15" id="KW-0548">Nucleotidyltransferase</keyword>
<feature type="compositionally biased region" description="Basic and acidic residues" evidence="16">
    <location>
        <begin position="1567"/>
        <end position="1583"/>
    </location>
</feature>
<dbReference type="InterPro" id="IPR038120">
    <property type="entry name" value="Rpb1_funnel_sf"/>
</dbReference>
<dbReference type="InterPro" id="IPR045867">
    <property type="entry name" value="DNA-dir_RpoC_beta_prime"/>
</dbReference>
<dbReference type="InterPro" id="IPR042102">
    <property type="entry name" value="RNA_pol_Rpb1_3_sf"/>
</dbReference>
<dbReference type="InterPro" id="IPR007073">
    <property type="entry name" value="RNA_pol_Rpb1_7"/>
</dbReference>
<dbReference type="InterPro" id="IPR006592">
    <property type="entry name" value="RNA_pol_N"/>
</dbReference>
<reference evidence="19" key="1">
    <citation type="submission" date="2011-03" db="EMBL/GenBank/DDBJ databases">
        <title>The genome sequence of Vavraia culicis strain floridensis.</title>
        <authorList>
            <consortium name="The Broad Institute Genome Sequencing Platform"/>
            <person name="Cuomo C."/>
            <person name="Becnel J."/>
            <person name="Sanscrainte N."/>
            <person name="Young S.K."/>
            <person name="Zeng Q."/>
            <person name="Gargeya S."/>
            <person name="Fitzgerald M."/>
            <person name="Haas B."/>
            <person name="Abouelleil A."/>
            <person name="Alvarado L."/>
            <person name="Arachchi H.M."/>
            <person name="Berlin A."/>
            <person name="Chapman S.B."/>
            <person name="Gearin G."/>
            <person name="Goldberg J."/>
            <person name="Griggs A."/>
            <person name="Gujja S."/>
            <person name="Hansen M."/>
            <person name="Heiman D."/>
            <person name="Howarth C."/>
            <person name="Larimer J."/>
            <person name="Lui A."/>
            <person name="MacDonald P.J.P."/>
            <person name="McCowen C."/>
            <person name="Montmayeur A."/>
            <person name="Murphy C."/>
            <person name="Neiman D."/>
            <person name="Pearson M."/>
            <person name="Priest M."/>
            <person name="Roberts A."/>
            <person name="Saif S."/>
            <person name="Shea T."/>
            <person name="Sisk P."/>
            <person name="Stolte C."/>
            <person name="Sykes S."/>
            <person name="Wortman J."/>
            <person name="Nusbaum C."/>
            <person name="Birren B."/>
        </authorList>
    </citation>
    <scope>NUCLEOTIDE SEQUENCE [LARGE SCALE GENOMIC DNA]</scope>
    <source>
        <strain evidence="19">floridensis</strain>
    </source>
</reference>
<dbReference type="Gene3D" id="3.30.1360.140">
    <property type="match status" value="1"/>
</dbReference>
<dbReference type="InParanoid" id="L2GTP5"/>
<feature type="region of interest" description="Disordered" evidence="16">
    <location>
        <begin position="962"/>
        <end position="984"/>
    </location>
</feature>
<dbReference type="PANTHER" id="PTHR19376">
    <property type="entry name" value="DNA-DIRECTED RNA POLYMERASE"/>
    <property type="match status" value="1"/>
</dbReference>
<keyword evidence="11" id="KW-0238">DNA-binding</keyword>
<evidence type="ECO:0000256" key="3">
    <source>
        <dbReference type="ARBA" id="ARBA00022478"/>
    </source>
</evidence>
<dbReference type="Gene3D" id="3.30.1490.180">
    <property type="entry name" value="RNA polymerase ii"/>
    <property type="match status" value="1"/>
</dbReference>
<keyword evidence="5 15" id="KW-0808">Transferase</keyword>
<dbReference type="GO" id="GO:0030643">
    <property type="term" value="P:intracellular phosphate ion homeostasis"/>
    <property type="evidence" value="ECO:0007669"/>
    <property type="project" value="EnsemblFungi"/>
</dbReference>
<dbReference type="Gene3D" id="1.10.274.100">
    <property type="entry name" value="RNA polymerase Rpb1, domain 3"/>
    <property type="match status" value="1"/>
</dbReference>
<dbReference type="FunFam" id="4.10.860.120:FF:000003">
    <property type="entry name" value="DNA-directed RNA polymerase subunit"/>
    <property type="match status" value="1"/>
</dbReference>
<comment type="catalytic activity">
    <reaction evidence="14 15">
        <text>RNA(n) + a ribonucleoside 5'-triphosphate = RNA(n+1) + diphosphate</text>
        <dbReference type="Rhea" id="RHEA:21248"/>
        <dbReference type="Rhea" id="RHEA-COMP:14527"/>
        <dbReference type="Rhea" id="RHEA-COMP:17342"/>
        <dbReference type="ChEBI" id="CHEBI:33019"/>
        <dbReference type="ChEBI" id="CHEBI:61557"/>
        <dbReference type="ChEBI" id="CHEBI:140395"/>
        <dbReference type="EC" id="2.7.7.6"/>
    </reaction>
</comment>
<comment type="subcellular location">
    <subcellularLocation>
        <location evidence="1">Nucleus</location>
    </subcellularLocation>
</comment>
<evidence type="ECO:0000256" key="14">
    <source>
        <dbReference type="ARBA" id="ARBA00048552"/>
    </source>
</evidence>
<evidence type="ECO:0000256" key="1">
    <source>
        <dbReference type="ARBA" id="ARBA00004123"/>
    </source>
</evidence>
<organism evidence="18 19">
    <name type="scientific">Vavraia culicis (isolate floridensis)</name>
    <name type="common">Microsporidian parasite</name>
    <dbReference type="NCBI Taxonomy" id="948595"/>
    <lineage>
        <taxon>Eukaryota</taxon>
        <taxon>Fungi</taxon>
        <taxon>Fungi incertae sedis</taxon>
        <taxon>Microsporidia</taxon>
        <taxon>Pleistophoridae</taxon>
        <taxon>Vavraia</taxon>
    </lineage>
</organism>
<gene>
    <name evidence="18" type="ORF">VCUG_02055</name>
</gene>
<dbReference type="GO" id="GO:0006367">
    <property type="term" value="P:transcription initiation at RNA polymerase II promoter"/>
    <property type="evidence" value="ECO:0007669"/>
    <property type="project" value="EnsemblFungi"/>
</dbReference>
<dbReference type="GO" id="GO:0003968">
    <property type="term" value="F:RNA-directed RNA polymerase activity"/>
    <property type="evidence" value="ECO:0007669"/>
    <property type="project" value="EnsemblFungi"/>
</dbReference>
<evidence type="ECO:0000259" key="17">
    <source>
        <dbReference type="SMART" id="SM00663"/>
    </source>
</evidence>
<feature type="region of interest" description="Disordered" evidence="16">
    <location>
        <begin position="1253"/>
        <end position="1272"/>
    </location>
</feature>
<dbReference type="FunFam" id="2.40.40.20:FF:000019">
    <property type="entry name" value="DNA-directed RNA polymerase II subunit RPB1"/>
    <property type="match status" value="1"/>
</dbReference>
<evidence type="ECO:0000313" key="19">
    <source>
        <dbReference type="Proteomes" id="UP000011081"/>
    </source>
</evidence>
<dbReference type="OMA" id="KPCMGIV"/>
<evidence type="ECO:0000256" key="6">
    <source>
        <dbReference type="ARBA" id="ARBA00022695"/>
    </source>
</evidence>
<dbReference type="Proteomes" id="UP000011081">
    <property type="component" value="Unassembled WGS sequence"/>
</dbReference>
<dbReference type="PROSITE" id="PS00115">
    <property type="entry name" value="RNA_POL_II_REPEAT"/>
    <property type="match status" value="1"/>
</dbReference>
<keyword evidence="19" id="KW-1185">Reference proteome</keyword>
<evidence type="ECO:0000256" key="12">
    <source>
        <dbReference type="ARBA" id="ARBA00023163"/>
    </source>
</evidence>
<keyword evidence="4" id="KW-0597">Phosphoprotein</keyword>
<dbReference type="Pfam" id="PF04998">
    <property type="entry name" value="RNA_pol_Rpb1_5"/>
    <property type="match status" value="1"/>
</dbReference>
<evidence type="ECO:0000256" key="8">
    <source>
        <dbReference type="ARBA" id="ARBA00022737"/>
    </source>
</evidence>
<keyword evidence="7" id="KW-0479">Metal-binding</keyword>
<dbReference type="GO" id="GO:0046872">
    <property type="term" value="F:metal ion binding"/>
    <property type="evidence" value="ECO:0007669"/>
    <property type="project" value="UniProtKB-KW"/>
</dbReference>
<dbReference type="GO" id="GO:0006368">
    <property type="term" value="P:transcription elongation by RNA polymerase II"/>
    <property type="evidence" value="ECO:0007669"/>
    <property type="project" value="EnsemblFungi"/>
</dbReference>
<dbReference type="CDD" id="cd02733">
    <property type="entry name" value="RNAP_II_RPB1_N"/>
    <property type="match status" value="1"/>
</dbReference>
<dbReference type="Pfam" id="PF05000">
    <property type="entry name" value="RNA_pol_Rpb1_4"/>
    <property type="match status" value="1"/>
</dbReference>
<keyword evidence="9" id="KW-0862">Zinc</keyword>
<dbReference type="GO" id="GO:0006369">
    <property type="term" value="P:termination of RNA polymerase II transcription"/>
    <property type="evidence" value="ECO:0007669"/>
    <property type="project" value="EnsemblFungi"/>
</dbReference>
<keyword evidence="8" id="KW-0677">Repeat</keyword>
<dbReference type="EC" id="2.7.7.6" evidence="15"/>
<dbReference type="Gene3D" id="1.10.132.30">
    <property type="match status" value="1"/>
</dbReference>
<dbReference type="GO" id="GO:0000785">
    <property type="term" value="C:chromatin"/>
    <property type="evidence" value="ECO:0007669"/>
    <property type="project" value="EnsemblFungi"/>
</dbReference>
<comment type="function">
    <text evidence="15">DNA-dependent RNA polymerase catalyzes the transcription of DNA into RNA using the four ribonucleoside triphosphates as substrates.</text>
</comment>
<keyword evidence="13" id="KW-0539">Nucleus</keyword>
<dbReference type="OrthoDB" id="2191821at2759"/>
<dbReference type="EMBL" id="GL877444">
    <property type="protein sequence ID" value="ELA46460.1"/>
    <property type="molecule type" value="Genomic_DNA"/>
</dbReference>
<evidence type="ECO:0000256" key="11">
    <source>
        <dbReference type="ARBA" id="ARBA00023125"/>
    </source>
</evidence>
<dbReference type="RefSeq" id="XP_008075068.1">
    <property type="nucleotide sequence ID" value="XM_008076877.1"/>
</dbReference>
<dbReference type="VEuPathDB" id="MicrosporidiaDB:VCUG_02055"/>
<dbReference type="Gene3D" id="1.10.150.390">
    <property type="match status" value="1"/>
</dbReference>
<evidence type="ECO:0000256" key="13">
    <source>
        <dbReference type="ARBA" id="ARBA00023242"/>
    </source>
</evidence>
<dbReference type="Gene3D" id="6.10.250.2940">
    <property type="match status" value="1"/>
</dbReference>
<dbReference type="Pfam" id="PF00623">
    <property type="entry name" value="RNA_pol_Rpb1_2"/>
    <property type="match status" value="1"/>
</dbReference>
<dbReference type="GO" id="GO:0140463">
    <property type="term" value="F:chromatin-protein adaptor activity"/>
    <property type="evidence" value="ECO:0007669"/>
    <property type="project" value="EnsemblFungi"/>
</dbReference>
<dbReference type="STRING" id="948595.L2GTP5"/>
<dbReference type="Gene3D" id="2.40.40.20">
    <property type="match status" value="1"/>
</dbReference>
<evidence type="ECO:0000256" key="10">
    <source>
        <dbReference type="ARBA" id="ARBA00022842"/>
    </source>
</evidence>
<dbReference type="InterPro" id="IPR038593">
    <property type="entry name" value="RNA_pol_Rpb1_7_sf"/>
</dbReference>
<feature type="region of interest" description="Disordered" evidence="16">
    <location>
        <begin position="1502"/>
        <end position="1583"/>
    </location>
</feature>
<evidence type="ECO:0000313" key="18">
    <source>
        <dbReference type="EMBL" id="ELA46460.1"/>
    </source>
</evidence>
<evidence type="ECO:0000256" key="2">
    <source>
        <dbReference type="ARBA" id="ARBA00006460"/>
    </source>
</evidence>
<keyword evidence="3 15" id="KW-0240">DNA-directed RNA polymerase</keyword>
<sequence length="1583" mass="175833">MQLQKKRIKSIQFGLFSPQELRASSVVRIDHPETLSNQAPKEGGLIDLRLGTTERQYLCATCAQSNLTCVGHFGHIELTRPVFHVGYMNKIKKLLETVCFYCSRIKAYDVYKEHKDAVLRQGLSYFWGLCKGKTQCMHCQSKQPLIKRDGLSLIAFIKGEDNTEGKVILNGERVHTVFKRISAEECEVLGFDEKYARPEWMIISVLNVPPPAVRPSVVLEGMLRGEDDLTHKLADIVKANANLAKYEREGAPGHIIRDYESLLQYHVATLMDNNIPGLPQSLQKSGRPLKSLSARLKGKEGRVRGNLMGKRVDFSARSVISPDSNISLCEVGVPESIAKVHTFPEQVMSFNKARLEVLVRNGPNKWPGANFVTREDGQRIDLRFNRNSILLTEGCVVERHMMNGDVVLFNRQPSLHKMSMMAHRVRIMKGKTFRLNLSVTSPYNADFDGDEMNLHMPQSYNTRAELENICGVDKNVLSCQGNKPVMGIVQDSLVGVRKMTDDGVFVEWYEGQHLLYKVMVDSCYDRMGDGYVGGSGEIGRNVLSGEIGDRTRTIEEMMNGTGMANEVDHTGTDRADRMSTTIDASNTIKGPYASTIRPAVLRPRRLFTGKQMFSCTLPRINYKRDSVLIKNGILIKGCIDKKVVGTSQGSLVHVLALENKNIVRFFDGLQRVVNGFLLQSGFTMGVGDTIADERTLRDVTAGIQASKNEVNMLIDDARNGRLRRMPGMNLRETFESRIGQALNKARDVSGSSANDGLGTANNVRMMVMAGSKGSLINISQMTACVGQQNVEGHRIAFSNQRTLPHFHRDDDRAQSRGFVENSYLGGLRAHEFFFHAMGGREGLIDTAVKTAETGYIQRRLIKSMENCQIAFDGSVRSERDVICFLYGDDGFDGSRVERVEICGRDFYLPFNFERIYEGVCGGGVCNGGGGEEEHRISDYIGATSVSSTTASHTLPNAASSLPSNASYAASPTSSLPSATPQPLPRDKESVLRELLTFSSNRVFNFYLQLKSDKLRCLDLRTLIRMSSVIREKYYRALVCTGEMVGTLASQSIGEPATQMTLNTFHYAGIASTITMGVPRLKELINVAKNIKTPSMLLTLKNEYNDLKNANLVKNTIEYKEFKHVIESISVVYDPNVTDTLIEEDKEFVRAHYLFPDEERVCNLSPWVLRVKLSRNRMVKLGVTLEMLRMMVKERVDVEVVMTDENAADYVMRMRMVGECDDSRVRKVMDWVVGVRIGGVKGISRVYLLEEEGTDGNEAGTDGGTGSTADANNNKKWKLQTSGTNLIEILHNEYITDSYSNDLMEVCAVLGIEAARNVLIKEIKKVIESDGSYVNQRHLMLLGDIMTSTGVLLGITRHGFNKKGSSCLMRCTFEETVEILLNAAAGSEHTNMRTISESVMSGQIAALGTGNVELLLDVHALGDKAFEFEHTVSTAHKGVLWSPESGTGTDGVLSPSRYTPRYTPVSPTYSRVTSPVYSPKSPSYMPTSPKYVPMNAKYALGSSRYSPTSPTYSPDSPRYNPGYTAGSPQYYSRANPSYSPTSVRYYSPTSTRYVPGGVSPLYGPASPKRRDEDDKKKGDGDEQV</sequence>
<feature type="compositionally biased region" description="Polar residues" evidence="16">
    <location>
        <begin position="1525"/>
        <end position="1551"/>
    </location>
</feature>